<dbReference type="AlphaFoldDB" id="A0A4Q7IK45"/>
<proteinExistence type="predicted"/>
<dbReference type="EMBL" id="PPSX01000051">
    <property type="protein sequence ID" value="RZQ52524.1"/>
    <property type="molecule type" value="Genomic_DNA"/>
</dbReference>
<sequence length="77" mass="9018">MIKHINDPRYKALIEWLKSARIEKGLSVRDLGKLLDEPHQFVVKIETCERKLNVFEYVQYCDALNLTKKKGLDILST</sequence>
<evidence type="ECO:0000313" key="3">
    <source>
        <dbReference type="Proteomes" id="UP000291338"/>
    </source>
</evidence>
<dbReference type="RefSeq" id="WP_130256125.1">
    <property type="nucleotide sequence ID" value="NZ_PPSX01000051.1"/>
</dbReference>
<dbReference type="Gene3D" id="1.10.260.40">
    <property type="entry name" value="lambda repressor-like DNA-binding domains"/>
    <property type="match status" value="1"/>
</dbReference>
<name>A0A4Q7IK45_9GAMM</name>
<dbReference type="GO" id="GO:0003677">
    <property type="term" value="F:DNA binding"/>
    <property type="evidence" value="ECO:0007669"/>
    <property type="project" value="InterPro"/>
</dbReference>
<dbReference type="PROSITE" id="PS50943">
    <property type="entry name" value="HTH_CROC1"/>
    <property type="match status" value="1"/>
</dbReference>
<dbReference type="InterPro" id="IPR010982">
    <property type="entry name" value="Lambda_DNA-bd_dom_sf"/>
</dbReference>
<dbReference type="Proteomes" id="UP000291338">
    <property type="component" value="Unassembled WGS sequence"/>
</dbReference>
<evidence type="ECO:0000259" key="1">
    <source>
        <dbReference type="PROSITE" id="PS50943"/>
    </source>
</evidence>
<dbReference type="CDD" id="cd00093">
    <property type="entry name" value="HTH_XRE"/>
    <property type="match status" value="1"/>
</dbReference>
<feature type="domain" description="HTH cro/C1-type" evidence="1">
    <location>
        <begin position="17"/>
        <end position="72"/>
    </location>
</feature>
<accession>A0A4Q7IK45</accession>
<organism evidence="2 3">
    <name type="scientific">Pseudoalteromonas phenolica</name>
    <dbReference type="NCBI Taxonomy" id="161398"/>
    <lineage>
        <taxon>Bacteria</taxon>
        <taxon>Pseudomonadati</taxon>
        <taxon>Pseudomonadota</taxon>
        <taxon>Gammaproteobacteria</taxon>
        <taxon>Alteromonadales</taxon>
        <taxon>Pseudoalteromonadaceae</taxon>
        <taxon>Pseudoalteromonas</taxon>
    </lineage>
</organism>
<dbReference type="SUPFAM" id="SSF47413">
    <property type="entry name" value="lambda repressor-like DNA-binding domains"/>
    <property type="match status" value="1"/>
</dbReference>
<comment type="caution">
    <text evidence="2">The sequence shown here is derived from an EMBL/GenBank/DDBJ whole genome shotgun (WGS) entry which is preliminary data.</text>
</comment>
<protein>
    <recommendedName>
        <fullName evidence="1">HTH cro/C1-type domain-containing protein</fullName>
    </recommendedName>
</protein>
<reference evidence="2 3" key="1">
    <citation type="submission" date="2018-01" db="EMBL/GenBank/DDBJ databases">
        <title>Co-occurrence of chitin degradation, pigmentation and bioactivity in marine Pseudoalteromonas.</title>
        <authorList>
            <person name="Paulsen S."/>
            <person name="Gram L."/>
            <person name="Machado H."/>
        </authorList>
    </citation>
    <scope>NUCLEOTIDE SEQUENCE [LARGE SCALE GENOMIC DNA]</scope>
    <source>
        <strain evidence="2 3">S3898</strain>
    </source>
</reference>
<gene>
    <name evidence="2" type="ORF">C1E23_13745</name>
</gene>
<dbReference type="InterPro" id="IPR001387">
    <property type="entry name" value="Cro/C1-type_HTH"/>
</dbReference>
<evidence type="ECO:0000313" key="2">
    <source>
        <dbReference type="EMBL" id="RZQ52524.1"/>
    </source>
</evidence>